<accession>A0A3L8PJ11</accession>
<organism evidence="9 10">
    <name type="scientific">Aeromicrobium phragmitis</name>
    <dbReference type="NCBI Taxonomy" id="2478914"/>
    <lineage>
        <taxon>Bacteria</taxon>
        <taxon>Bacillati</taxon>
        <taxon>Actinomycetota</taxon>
        <taxon>Actinomycetes</taxon>
        <taxon>Propionibacteriales</taxon>
        <taxon>Nocardioidaceae</taxon>
        <taxon>Aeromicrobium</taxon>
    </lineage>
</organism>
<dbReference type="Pfam" id="PF22660">
    <property type="entry name" value="RS_preATP-grasp-like"/>
    <property type="match status" value="1"/>
</dbReference>
<dbReference type="GO" id="GO:0005829">
    <property type="term" value="C:cytosol"/>
    <property type="evidence" value="ECO:0007669"/>
    <property type="project" value="TreeGrafter"/>
</dbReference>
<dbReference type="AlphaFoldDB" id="A0A3L8PJ11"/>
<comment type="similarity">
    <text evidence="5 6">Belongs to the PurK/PurT family.</text>
</comment>
<dbReference type="FunFam" id="3.30.470.20:FF:000029">
    <property type="entry name" value="N5-carboxyaminoimidazole ribonucleotide synthase"/>
    <property type="match status" value="1"/>
</dbReference>
<dbReference type="EC" id="6.3.4.18" evidence="5 6"/>
<comment type="caution">
    <text evidence="9">The sequence shown here is derived from an EMBL/GenBank/DDBJ whole genome shotgun (WGS) entry which is preliminary data.</text>
</comment>
<dbReference type="SUPFAM" id="SSF56059">
    <property type="entry name" value="Glutathione synthetase ATP-binding domain-like"/>
    <property type="match status" value="1"/>
</dbReference>
<dbReference type="NCBIfam" id="NF004679">
    <property type="entry name" value="PRK06019.1-5"/>
    <property type="match status" value="1"/>
</dbReference>
<dbReference type="GO" id="GO:0046872">
    <property type="term" value="F:metal ion binding"/>
    <property type="evidence" value="ECO:0007669"/>
    <property type="project" value="InterPro"/>
</dbReference>
<dbReference type="InterPro" id="IPR013815">
    <property type="entry name" value="ATP_grasp_subdomain_1"/>
</dbReference>
<gene>
    <name evidence="5 6" type="primary">purK</name>
    <name evidence="9" type="ORF">D9V41_14930</name>
</gene>
<dbReference type="InterPro" id="IPR011054">
    <property type="entry name" value="Rudment_hybrid_motif"/>
</dbReference>
<dbReference type="EMBL" id="RDBF01000014">
    <property type="protein sequence ID" value="RLV54739.1"/>
    <property type="molecule type" value="Genomic_DNA"/>
</dbReference>
<dbReference type="GO" id="GO:0034028">
    <property type="term" value="F:5-(carboxyamino)imidazole ribonucleotide synthase activity"/>
    <property type="evidence" value="ECO:0007669"/>
    <property type="project" value="UniProtKB-UniRule"/>
</dbReference>
<keyword evidence="10" id="KW-1185">Reference proteome</keyword>
<protein>
    <recommendedName>
        <fullName evidence="5 6">N5-carboxyaminoimidazole ribonucleotide synthase</fullName>
        <shortName evidence="5 6">N5-CAIR synthase</shortName>
        <ecNumber evidence="5 6">6.3.4.18</ecNumber>
    </recommendedName>
    <alternativeName>
        <fullName evidence="5 6">5-(carboxyamino)imidazole ribonucleotide synthetase</fullName>
    </alternativeName>
</protein>
<feature type="domain" description="ATP-grasp" evidence="8">
    <location>
        <begin position="169"/>
        <end position="366"/>
    </location>
</feature>
<feature type="binding site" evidence="5">
    <location>
        <position position="165"/>
    </location>
    <ligand>
        <name>ATP</name>
        <dbReference type="ChEBI" id="CHEBI:30616"/>
    </ligand>
</feature>
<dbReference type="InterPro" id="IPR011761">
    <property type="entry name" value="ATP-grasp"/>
</dbReference>
<dbReference type="Pfam" id="PF17769">
    <property type="entry name" value="PurK_C"/>
    <property type="match status" value="1"/>
</dbReference>
<dbReference type="PROSITE" id="PS50975">
    <property type="entry name" value="ATP_GRASP"/>
    <property type="match status" value="1"/>
</dbReference>
<comment type="subunit">
    <text evidence="5 6">Homodimer.</text>
</comment>
<dbReference type="OrthoDB" id="9804625at2"/>
<evidence type="ECO:0000256" key="5">
    <source>
        <dbReference type="HAMAP-Rule" id="MF_01928"/>
    </source>
</evidence>
<evidence type="ECO:0000256" key="6">
    <source>
        <dbReference type="RuleBase" id="RU361200"/>
    </source>
</evidence>
<dbReference type="Proteomes" id="UP000282515">
    <property type="component" value="Unassembled WGS sequence"/>
</dbReference>
<dbReference type="NCBIfam" id="NF004680">
    <property type="entry name" value="PRK06019.1-6"/>
    <property type="match status" value="1"/>
</dbReference>
<comment type="caution">
    <text evidence="5">Lacks conserved residue(s) required for the propagation of feature annotation.</text>
</comment>
<comment type="catalytic activity">
    <reaction evidence="5 6">
        <text>5-amino-1-(5-phospho-beta-D-ribosyl)imidazole + hydrogencarbonate + ATP = 5-carboxyamino-1-(5-phospho-D-ribosyl)imidazole + ADP + phosphate + 2 H(+)</text>
        <dbReference type="Rhea" id="RHEA:19317"/>
        <dbReference type="ChEBI" id="CHEBI:15378"/>
        <dbReference type="ChEBI" id="CHEBI:17544"/>
        <dbReference type="ChEBI" id="CHEBI:30616"/>
        <dbReference type="ChEBI" id="CHEBI:43474"/>
        <dbReference type="ChEBI" id="CHEBI:58730"/>
        <dbReference type="ChEBI" id="CHEBI:137981"/>
        <dbReference type="ChEBI" id="CHEBI:456216"/>
        <dbReference type="EC" id="6.3.4.18"/>
    </reaction>
</comment>
<evidence type="ECO:0000256" key="2">
    <source>
        <dbReference type="ARBA" id="ARBA00022741"/>
    </source>
</evidence>
<evidence type="ECO:0000256" key="1">
    <source>
        <dbReference type="ARBA" id="ARBA00022598"/>
    </source>
</evidence>
<dbReference type="SUPFAM" id="SSF52440">
    <property type="entry name" value="PreATP-grasp domain"/>
    <property type="match status" value="1"/>
</dbReference>
<dbReference type="InterPro" id="IPR005875">
    <property type="entry name" value="PurK"/>
</dbReference>
<evidence type="ECO:0000256" key="4">
    <source>
        <dbReference type="ARBA" id="ARBA00022840"/>
    </source>
</evidence>
<evidence type="ECO:0000256" key="3">
    <source>
        <dbReference type="ARBA" id="ARBA00022755"/>
    </source>
</evidence>
<dbReference type="Gene3D" id="3.30.1490.20">
    <property type="entry name" value="ATP-grasp fold, A domain"/>
    <property type="match status" value="1"/>
</dbReference>
<feature type="binding site" evidence="5">
    <location>
        <position position="213"/>
    </location>
    <ligand>
        <name>ATP</name>
        <dbReference type="ChEBI" id="CHEBI:30616"/>
    </ligand>
</feature>
<dbReference type="NCBIfam" id="TIGR01161">
    <property type="entry name" value="purK"/>
    <property type="match status" value="1"/>
</dbReference>
<comment type="pathway">
    <text evidence="5 6">Purine metabolism; IMP biosynthesis via de novo pathway; 5-amino-1-(5-phospho-D-ribosyl)imidazole-4-carboxylate from 5-amino-1-(5-phospho-D-ribosyl)imidazole (N5-CAIR route): step 1/2.</text>
</comment>
<evidence type="ECO:0000256" key="7">
    <source>
        <dbReference type="SAM" id="MobiDB-lite"/>
    </source>
</evidence>
<dbReference type="Pfam" id="PF02222">
    <property type="entry name" value="ATP-grasp"/>
    <property type="match status" value="1"/>
</dbReference>
<reference evidence="9 10" key="1">
    <citation type="submission" date="2018-10" db="EMBL/GenBank/DDBJ databases">
        <title>Aeromicrobium sp. 9W16Y-2 whole genome shotgun sequence.</title>
        <authorList>
            <person name="Li F."/>
        </authorList>
    </citation>
    <scope>NUCLEOTIDE SEQUENCE [LARGE SCALE GENOMIC DNA]</scope>
    <source>
        <strain evidence="9 10">9W16Y-2</strain>
    </source>
</reference>
<keyword evidence="3 5" id="KW-0658">Purine biosynthesis</keyword>
<dbReference type="Gene3D" id="3.30.470.20">
    <property type="entry name" value="ATP-grasp fold, B domain"/>
    <property type="match status" value="1"/>
</dbReference>
<keyword evidence="1 5" id="KW-0436">Ligase</keyword>
<dbReference type="InterPro" id="IPR040686">
    <property type="entry name" value="PurK_C"/>
</dbReference>
<dbReference type="InterPro" id="IPR003135">
    <property type="entry name" value="ATP-grasp_carboxylate-amine"/>
</dbReference>
<feature type="binding site" evidence="5">
    <location>
        <begin position="250"/>
        <end position="253"/>
    </location>
    <ligand>
        <name>ATP</name>
        <dbReference type="ChEBI" id="CHEBI:30616"/>
    </ligand>
</feature>
<dbReference type="GO" id="GO:0004638">
    <property type="term" value="F:phosphoribosylaminoimidazole carboxylase activity"/>
    <property type="evidence" value="ECO:0007669"/>
    <property type="project" value="InterPro"/>
</dbReference>
<dbReference type="GO" id="GO:0005524">
    <property type="term" value="F:ATP binding"/>
    <property type="evidence" value="ECO:0007669"/>
    <property type="project" value="UniProtKB-UniRule"/>
</dbReference>
<sequence>MSRAATGCSWTPPRPTPSATTSRRGCFPRACCAVSATSRRSPSPNAAASAVADRPAAGLDRLAAVPELAVIGGGQLARMMQQPAIALGIRLRLLAEGPDVSAAQVVVDHEVGDYTDLDALRRITADVDVVTFDHEHVPPAHLRALQDSGVACRPGPQALIYAQDKGDMRAKLAELSLPAPAFAVVDPGTDGAEVARAELAAFGERVGWPFIVKTTRGGYDGKGVWKVASLDELDEPFSAVAASGARMLAEELVDFRRELSAQVARRPSGEMVVYPVVESRQRDGICVEVTAPAPDLDVATAAEATAVATSVAEGLDVVGMLAVELFETQDGRVLVNEFAMRPHNTGHWSIDGAETSQFENHVRAVLDLPLGSPSPRQEWAVMVNILGGRVTDLVAQRAVALAAEPDVHIHLYGKDVKPGRKVGHVTATGDDLDDVLRRARRSAAILTDGDETA</sequence>
<dbReference type="UniPathway" id="UPA00074">
    <property type="reaction ID" value="UER00942"/>
</dbReference>
<dbReference type="InterPro" id="IPR054350">
    <property type="entry name" value="PurT/PurK_preATP-grasp"/>
</dbReference>
<keyword evidence="4 5" id="KW-0067">ATP-binding</keyword>
<comment type="function">
    <text evidence="6">Catalyzes the ATP-dependent conversion of 5-aminoimidazole ribonucleotide (AIR) and HCO(3)- to N5-carboxyaminoimidazole ribonucleotide (N5-CAIR).</text>
</comment>
<dbReference type="Gene3D" id="3.40.50.20">
    <property type="match status" value="1"/>
</dbReference>
<evidence type="ECO:0000313" key="9">
    <source>
        <dbReference type="EMBL" id="RLV54739.1"/>
    </source>
</evidence>
<keyword evidence="2 5" id="KW-0547">Nucleotide-binding</keyword>
<feature type="binding site" evidence="5">
    <location>
        <position position="258"/>
    </location>
    <ligand>
        <name>ATP</name>
        <dbReference type="ChEBI" id="CHEBI:30616"/>
    </ligand>
</feature>
<dbReference type="PANTHER" id="PTHR11609">
    <property type="entry name" value="PURINE BIOSYNTHESIS PROTEIN 6/7, PUR6/7"/>
    <property type="match status" value="1"/>
</dbReference>
<name>A0A3L8PJ11_9ACTN</name>
<proteinExistence type="inferred from homology"/>
<comment type="function">
    <text evidence="5">Catalyzes the ATP-dependent conversion of 5-aminoimidazole ribonucleotide (AIR) and HCO(3)(-) to N5-carboxyaminoimidazole ribonucleotide (N5-CAIR).</text>
</comment>
<dbReference type="SUPFAM" id="SSF51246">
    <property type="entry name" value="Rudiment single hybrid motif"/>
    <property type="match status" value="1"/>
</dbReference>
<dbReference type="InterPro" id="IPR016185">
    <property type="entry name" value="PreATP-grasp_dom_sf"/>
</dbReference>
<evidence type="ECO:0000313" key="10">
    <source>
        <dbReference type="Proteomes" id="UP000282515"/>
    </source>
</evidence>
<dbReference type="PANTHER" id="PTHR11609:SF5">
    <property type="entry name" value="PHOSPHORIBOSYLAMINOIMIDAZOLE CARBOXYLASE"/>
    <property type="match status" value="1"/>
</dbReference>
<dbReference type="HAMAP" id="MF_01928">
    <property type="entry name" value="PurK"/>
    <property type="match status" value="1"/>
</dbReference>
<feature type="binding site" evidence="5">
    <location>
        <begin position="336"/>
        <end position="337"/>
    </location>
    <ligand>
        <name>ATP</name>
        <dbReference type="ChEBI" id="CHEBI:30616"/>
    </ligand>
</feature>
<feature type="region of interest" description="Disordered" evidence="7">
    <location>
        <begin position="1"/>
        <end position="24"/>
    </location>
</feature>
<evidence type="ECO:0000259" key="8">
    <source>
        <dbReference type="PROSITE" id="PS50975"/>
    </source>
</evidence>
<dbReference type="GO" id="GO:0006189">
    <property type="term" value="P:'de novo' IMP biosynthetic process"/>
    <property type="evidence" value="ECO:0007669"/>
    <property type="project" value="UniProtKB-UniRule"/>
</dbReference>